<dbReference type="Proteomes" id="UP000504610">
    <property type="component" value="Chromosome 5"/>
</dbReference>
<dbReference type="InterPro" id="IPR050796">
    <property type="entry name" value="SCF_F-box_component"/>
</dbReference>
<organism evidence="2 3">
    <name type="scientific">Raphanus sativus</name>
    <name type="common">Radish</name>
    <name type="synonym">Raphanus raphanistrum var. sativus</name>
    <dbReference type="NCBI Taxonomy" id="3726"/>
    <lineage>
        <taxon>Eukaryota</taxon>
        <taxon>Viridiplantae</taxon>
        <taxon>Streptophyta</taxon>
        <taxon>Embryophyta</taxon>
        <taxon>Tracheophyta</taxon>
        <taxon>Spermatophyta</taxon>
        <taxon>Magnoliopsida</taxon>
        <taxon>eudicotyledons</taxon>
        <taxon>Gunneridae</taxon>
        <taxon>Pentapetalae</taxon>
        <taxon>rosids</taxon>
        <taxon>malvids</taxon>
        <taxon>Brassicales</taxon>
        <taxon>Brassicaceae</taxon>
        <taxon>Brassiceae</taxon>
        <taxon>Raphanus</taxon>
    </lineage>
</organism>
<reference evidence="3" key="2">
    <citation type="submission" date="2025-08" db="UniProtKB">
        <authorList>
            <consortium name="RefSeq"/>
        </authorList>
    </citation>
    <scope>IDENTIFICATION</scope>
    <source>
        <tissue evidence="3">Leaf</tissue>
    </source>
</reference>
<dbReference type="PROSITE" id="PS50181">
    <property type="entry name" value="FBOX"/>
    <property type="match status" value="1"/>
</dbReference>
<dbReference type="InterPro" id="IPR036047">
    <property type="entry name" value="F-box-like_dom_sf"/>
</dbReference>
<dbReference type="SUPFAM" id="SSF50965">
    <property type="entry name" value="Galactose oxidase, central domain"/>
    <property type="match status" value="1"/>
</dbReference>
<dbReference type="PANTHER" id="PTHR31672">
    <property type="entry name" value="BNACNNG10540D PROTEIN"/>
    <property type="match status" value="1"/>
</dbReference>
<dbReference type="GeneID" id="108860298"/>
<evidence type="ECO:0000313" key="2">
    <source>
        <dbReference type="Proteomes" id="UP000504610"/>
    </source>
</evidence>
<dbReference type="CDD" id="cd22157">
    <property type="entry name" value="F-box_AtFBW1-like"/>
    <property type="match status" value="1"/>
</dbReference>
<dbReference type="InterPro" id="IPR006527">
    <property type="entry name" value="F-box-assoc_dom_typ1"/>
</dbReference>
<dbReference type="Gene3D" id="1.20.1280.50">
    <property type="match status" value="1"/>
</dbReference>
<evidence type="ECO:0000259" key="1">
    <source>
        <dbReference type="PROSITE" id="PS50181"/>
    </source>
</evidence>
<dbReference type="NCBIfam" id="TIGR01640">
    <property type="entry name" value="F_box_assoc_1"/>
    <property type="match status" value="1"/>
</dbReference>
<dbReference type="RefSeq" id="XP_056866322.1">
    <property type="nucleotide sequence ID" value="XM_057010342.1"/>
</dbReference>
<name>A0A9W3DQY7_RAPSA</name>
<dbReference type="AlphaFoldDB" id="A0A9W3DQY7"/>
<dbReference type="InterPro" id="IPR011043">
    <property type="entry name" value="Gal_Oxase/kelch_b-propeller"/>
</dbReference>
<accession>A0A9W3DQY7</accession>
<dbReference type="InterPro" id="IPR017451">
    <property type="entry name" value="F-box-assoc_interact_dom"/>
</dbReference>
<dbReference type="PANTHER" id="PTHR31672:SF13">
    <property type="entry name" value="F-BOX PROTEIN CPR30-LIKE"/>
    <property type="match status" value="1"/>
</dbReference>
<sequence>MTVSYLPNDLESEILFRVPAKSLSRLKTTCKRWYALFRDPKFVVKNKKLGRAVRETILQTYDGDVYSVAGDLHNTVVNTPVQVSGKLTSLKGSNDLNFSEIFHCNGLMLCSANGNDRLVVWNPCTGQTRNIKARTCFQTNLTYALGYSRCSSSSSGHVYKILRCFDYRNDQEEWVPQCEIYELRSDSWRVLDSFPLHYIMFRDGISLKGNTYWVAGDNESGYFLLKFDFTTEIFVRLPLPIPIQTERFVSRFVLSVVRDEKLSVLQIVDNSDVMLYGWSNVMRICVSNKISEDANKDLSWRSDLFLEVDFDNYNMYFRSFLLDEENKVALLCCSIEMVTDDSTTIIYIIGEDMLKEVYRCTIEESRSNSPLVITYVPSLVHI</sequence>
<reference evidence="2" key="1">
    <citation type="journal article" date="2019" name="Database">
        <title>The radish genome database (RadishGD): an integrated information resource for radish genomics.</title>
        <authorList>
            <person name="Yu H.J."/>
            <person name="Baek S."/>
            <person name="Lee Y.J."/>
            <person name="Cho A."/>
            <person name="Mun J.H."/>
        </authorList>
    </citation>
    <scope>NUCLEOTIDE SEQUENCE [LARGE SCALE GENOMIC DNA]</scope>
    <source>
        <strain evidence="2">cv. WK10039</strain>
    </source>
</reference>
<feature type="domain" description="F-box" evidence="1">
    <location>
        <begin position="1"/>
        <end position="47"/>
    </location>
</feature>
<protein>
    <submittedName>
        <fullName evidence="3">F-box/kelch-repeat protein At3g17540</fullName>
    </submittedName>
</protein>
<keyword evidence="2" id="KW-1185">Reference proteome</keyword>
<dbReference type="InterPro" id="IPR001810">
    <property type="entry name" value="F-box_dom"/>
</dbReference>
<dbReference type="SMART" id="SM00256">
    <property type="entry name" value="FBOX"/>
    <property type="match status" value="1"/>
</dbReference>
<dbReference type="KEGG" id="rsz:108860298"/>
<evidence type="ECO:0000313" key="3">
    <source>
        <dbReference type="RefSeq" id="XP_056866322.1"/>
    </source>
</evidence>
<proteinExistence type="predicted"/>
<dbReference type="Pfam" id="PF07734">
    <property type="entry name" value="FBA_1"/>
    <property type="match status" value="1"/>
</dbReference>
<gene>
    <name evidence="3" type="primary">LOC108860298</name>
</gene>
<dbReference type="Pfam" id="PF00646">
    <property type="entry name" value="F-box"/>
    <property type="match status" value="1"/>
</dbReference>
<dbReference type="OrthoDB" id="1091621at2759"/>
<dbReference type="SUPFAM" id="SSF81383">
    <property type="entry name" value="F-box domain"/>
    <property type="match status" value="1"/>
</dbReference>